<keyword evidence="9" id="KW-1185">Reference proteome</keyword>
<keyword evidence="2" id="KW-1003">Cell membrane</keyword>
<dbReference type="GO" id="GO:0030424">
    <property type="term" value="C:axon"/>
    <property type="evidence" value="ECO:0007669"/>
    <property type="project" value="TreeGrafter"/>
</dbReference>
<dbReference type="GO" id="GO:0007635">
    <property type="term" value="P:chemosensory behavior"/>
    <property type="evidence" value="ECO:0007669"/>
    <property type="project" value="TreeGrafter"/>
</dbReference>
<evidence type="ECO:0000256" key="1">
    <source>
        <dbReference type="ARBA" id="ARBA00004651"/>
    </source>
</evidence>
<keyword evidence="7" id="KW-0807">Transducer</keyword>
<protein>
    <submittedName>
        <fullName evidence="10">Uncharacterized protein LOC112688369</fullName>
    </submittedName>
</protein>
<evidence type="ECO:0000256" key="8">
    <source>
        <dbReference type="SAM" id="Phobius"/>
    </source>
</evidence>
<gene>
    <name evidence="10" type="primary">LOC112688369</name>
</gene>
<evidence type="ECO:0000256" key="4">
    <source>
        <dbReference type="ARBA" id="ARBA00022989"/>
    </source>
</evidence>
<dbReference type="GeneID" id="112688369"/>
<dbReference type="GO" id="GO:0007165">
    <property type="term" value="P:signal transduction"/>
    <property type="evidence" value="ECO:0007669"/>
    <property type="project" value="UniProtKB-KW"/>
</dbReference>
<name>A0A8B8G265_9HEMI</name>
<evidence type="ECO:0000313" key="9">
    <source>
        <dbReference type="Proteomes" id="UP000694846"/>
    </source>
</evidence>
<evidence type="ECO:0000256" key="6">
    <source>
        <dbReference type="ARBA" id="ARBA00023170"/>
    </source>
</evidence>
<dbReference type="GO" id="GO:0005886">
    <property type="term" value="C:plasma membrane"/>
    <property type="evidence" value="ECO:0007669"/>
    <property type="project" value="UniProtKB-SubCell"/>
</dbReference>
<feature type="transmembrane region" description="Helical" evidence="8">
    <location>
        <begin position="17"/>
        <end position="37"/>
    </location>
</feature>
<evidence type="ECO:0000313" key="10">
    <source>
        <dbReference type="RefSeq" id="XP_025417319.1"/>
    </source>
</evidence>
<dbReference type="GO" id="GO:0008049">
    <property type="term" value="P:male courtship behavior"/>
    <property type="evidence" value="ECO:0007669"/>
    <property type="project" value="TreeGrafter"/>
</dbReference>
<sequence length="146" mass="16930">MRHQFISDLVSDLNELYNFQLGLSLSVLFIMSLLDIYDTVSKENTTTKTYLLFYGWMAQYLLRFSFIVLTTQATSKQANKSKTLLTDIDNRYLNNNTKEELRLFLSQVSSHPVEFTTFDFFTLDAHLITSAIIAGTTYLVILLQFR</sequence>
<evidence type="ECO:0000256" key="7">
    <source>
        <dbReference type="ARBA" id="ARBA00023224"/>
    </source>
</evidence>
<evidence type="ECO:0000256" key="2">
    <source>
        <dbReference type="ARBA" id="ARBA00022475"/>
    </source>
</evidence>
<dbReference type="OrthoDB" id="6604268at2759"/>
<keyword evidence="4 8" id="KW-1133">Transmembrane helix</keyword>
<dbReference type="PANTHER" id="PTHR21143">
    <property type="entry name" value="INVERTEBRATE GUSTATORY RECEPTOR"/>
    <property type="match status" value="1"/>
</dbReference>
<feature type="transmembrane region" description="Helical" evidence="8">
    <location>
        <begin position="125"/>
        <end position="145"/>
    </location>
</feature>
<dbReference type="AlphaFoldDB" id="A0A8B8G265"/>
<comment type="subcellular location">
    <subcellularLocation>
        <location evidence="1">Cell membrane</location>
        <topology evidence="1">Multi-pass membrane protein</topology>
    </subcellularLocation>
</comment>
<dbReference type="PANTHER" id="PTHR21143:SF133">
    <property type="entry name" value="GUSTATORY AND PHEROMONE RECEPTOR 32A-RELATED"/>
    <property type="match status" value="1"/>
</dbReference>
<dbReference type="GO" id="GO:0050909">
    <property type="term" value="P:sensory perception of taste"/>
    <property type="evidence" value="ECO:0007669"/>
    <property type="project" value="InterPro"/>
</dbReference>
<feature type="transmembrane region" description="Helical" evidence="8">
    <location>
        <begin position="49"/>
        <end position="69"/>
    </location>
</feature>
<organism evidence="9 10">
    <name type="scientific">Sipha flava</name>
    <name type="common">yellow sugarcane aphid</name>
    <dbReference type="NCBI Taxonomy" id="143950"/>
    <lineage>
        <taxon>Eukaryota</taxon>
        <taxon>Metazoa</taxon>
        <taxon>Ecdysozoa</taxon>
        <taxon>Arthropoda</taxon>
        <taxon>Hexapoda</taxon>
        <taxon>Insecta</taxon>
        <taxon>Pterygota</taxon>
        <taxon>Neoptera</taxon>
        <taxon>Paraneoptera</taxon>
        <taxon>Hemiptera</taxon>
        <taxon>Sternorrhyncha</taxon>
        <taxon>Aphidomorpha</taxon>
        <taxon>Aphidoidea</taxon>
        <taxon>Aphididae</taxon>
        <taxon>Sipha</taxon>
    </lineage>
</organism>
<dbReference type="Proteomes" id="UP000694846">
    <property type="component" value="Unplaced"/>
</dbReference>
<keyword evidence="5 8" id="KW-0472">Membrane</keyword>
<dbReference type="GO" id="GO:0030425">
    <property type="term" value="C:dendrite"/>
    <property type="evidence" value="ECO:0007669"/>
    <property type="project" value="TreeGrafter"/>
</dbReference>
<evidence type="ECO:0000256" key="5">
    <source>
        <dbReference type="ARBA" id="ARBA00023136"/>
    </source>
</evidence>
<dbReference type="Pfam" id="PF08395">
    <property type="entry name" value="7tm_7"/>
    <property type="match status" value="1"/>
</dbReference>
<reference evidence="10" key="1">
    <citation type="submission" date="2025-08" db="UniProtKB">
        <authorList>
            <consortium name="RefSeq"/>
        </authorList>
    </citation>
    <scope>IDENTIFICATION</scope>
    <source>
        <tissue evidence="10">Whole body</tissue>
    </source>
</reference>
<dbReference type="RefSeq" id="XP_025417319.1">
    <property type="nucleotide sequence ID" value="XM_025561534.1"/>
</dbReference>
<evidence type="ECO:0000256" key="3">
    <source>
        <dbReference type="ARBA" id="ARBA00022692"/>
    </source>
</evidence>
<keyword evidence="3 8" id="KW-0812">Transmembrane</keyword>
<keyword evidence="6" id="KW-0675">Receptor</keyword>
<accession>A0A8B8G265</accession>
<dbReference type="InterPro" id="IPR013604">
    <property type="entry name" value="7TM_chemorcpt"/>
</dbReference>
<proteinExistence type="predicted"/>
<dbReference type="GO" id="GO:0043025">
    <property type="term" value="C:neuronal cell body"/>
    <property type="evidence" value="ECO:0007669"/>
    <property type="project" value="TreeGrafter"/>
</dbReference>